<dbReference type="InterPro" id="IPR013786">
    <property type="entry name" value="AcylCoA_DH/ox_N"/>
</dbReference>
<reference evidence="11 13" key="2">
    <citation type="submission" date="2023-07" db="EMBL/GenBank/DDBJ databases">
        <title>Genomic Encyclopedia of Type Strains, Phase IV (KMG-IV): sequencing the most valuable type-strain genomes for metagenomic binning, comparative biology and taxonomic classification.</title>
        <authorList>
            <person name="Goeker M."/>
        </authorList>
    </citation>
    <scope>NUCLEOTIDE SEQUENCE [LARGE SCALE GENOMIC DNA]</scope>
    <source>
        <strain evidence="11 13">DSM 338</strain>
    </source>
</reference>
<dbReference type="Proteomes" id="UP001144397">
    <property type="component" value="Unassembled WGS sequence"/>
</dbReference>
<dbReference type="EMBL" id="BSDO01000003">
    <property type="protein sequence ID" value="GLI22909.1"/>
    <property type="molecule type" value="Genomic_DNA"/>
</dbReference>
<dbReference type="InterPro" id="IPR009075">
    <property type="entry name" value="AcylCo_DH/oxidase_C"/>
</dbReference>
<dbReference type="SUPFAM" id="SSF47203">
    <property type="entry name" value="Acyl-CoA dehydrogenase C-terminal domain-like"/>
    <property type="match status" value="1"/>
</dbReference>
<dbReference type="InterPro" id="IPR006091">
    <property type="entry name" value="Acyl-CoA_Oxase/DH_mid-dom"/>
</dbReference>
<evidence type="ECO:0000256" key="5">
    <source>
        <dbReference type="ARBA" id="ARBA00023002"/>
    </source>
</evidence>
<evidence type="ECO:0000313" key="13">
    <source>
        <dbReference type="Proteomes" id="UP001245370"/>
    </source>
</evidence>
<dbReference type="InterPro" id="IPR046373">
    <property type="entry name" value="Acyl-CoA_Oxase/DH_mid-dom_sf"/>
</dbReference>
<gene>
    <name evidence="11" type="ORF">GGQ86_002665</name>
    <name evidence="10" type="ORF">XFLAVUS301_25830</name>
</gene>
<evidence type="ECO:0000256" key="4">
    <source>
        <dbReference type="ARBA" id="ARBA00022827"/>
    </source>
</evidence>
<sequence length="384" mass="42461">MLRIETEAEQAFRREVRDWYNAELPKDLRDLTFRPEPAQALGWYRRVSQKGWIAPHWPKAFGGMGASPVEQVILMEEAARIGAPELPTQGLNQIGPILQRFGTPEQQARHLPAILNGDVIWCQGYSEPGAGSDLASLRTRGRVEGDEIVITGHKIWTTWGHHADWIYALVRTNEDLPRRQGITFILVDLKLPGITRRPIRTLADECEFCEVFFDAVRVPRTNVVGSLDGGWRIVTALLDEERIQLGAPSHTLRALERVRRMARALGPVLGALGRLRLAEAETEVAALTAAFLQTLTEAEHASTPDASSLKILSTETTQLVLDIAQELAGAAAPLKSPASVGGTVIDFSELFLQSRRLSIYGGTNEIQRGLIADRVLKLPKGKRP</sequence>
<dbReference type="GO" id="GO:0005886">
    <property type="term" value="C:plasma membrane"/>
    <property type="evidence" value="ECO:0007669"/>
    <property type="project" value="TreeGrafter"/>
</dbReference>
<keyword evidence="5 6" id="KW-0560">Oxidoreductase</keyword>
<keyword evidence="13" id="KW-1185">Reference proteome</keyword>
<dbReference type="PANTHER" id="PTHR43292:SF3">
    <property type="entry name" value="ACYL-COA DEHYDROGENASE FADE29"/>
    <property type="match status" value="1"/>
</dbReference>
<dbReference type="InterPro" id="IPR009100">
    <property type="entry name" value="AcylCoA_DH/oxidase_NM_dom_sf"/>
</dbReference>
<dbReference type="Pfam" id="PF02771">
    <property type="entry name" value="Acyl-CoA_dh_N"/>
    <property type="match status" value="1"/>
</dbReference>
<evidence type="ECO:0000256" key="1">
    <source>
        <dbReference type="ARBA" id="ARBA00001974"/>
    </source>
</evidence>
<comment type="caution">
    <text evidence="10">The sequence shown here is derived from an EMBL/GenBank/DDBJ whole genome shotgun (WGS) entry which is preliminary data.</text>
</comment>
<dbReference type="EMBL" id="JAVDPY010000004">
    <property type="protein sequence ID" value="MDR6334189.1"/>
    <property type="molecule type" value="Genomic_DNA"/>
</dbReference>
<evidence type="ECO:0000256" key="6">
    <source>
        <dbReference type="RuleBase" id="RU362125"/>
    </source>
</evidence>
<organism evidence="10 12">
    <name type="scientific">Xanthobacter flavus</name>
    <dbReference type="NCBI Taxonomy" id="281"/>
    <lineage>
        <taxon>Bacteria</taxon>
        <taxon>Pseudomonadati</taxon>
        <taxon>Pseudomonadota</taxon>
        <taxon>Alphaproteobacteria</taxon>
        <taxon>Hyphomicrobiales</taxon>
        <taxon>Xanthobacteraceae</taxon>
        <taxon>Xanthobacter</taxon>
    </lineage>
</organism>
<evidence type="ECO:0000259" key="7">
    <source>
        <dbReference type="Pfam" id="PF00441"/>
    </source>
</evidence>
<dbReference type="GO" id="GO:0050660">
    <property type="term" value="F:flavin adenine dinucleotide binding"/>
    <property type="evidence" value="ECO:0007669"/>
    <property type="project" value="InterPro"/>
</dbReference>
<dbReference type="AlphaFoldDB" id="A0A9W6CLG6"/>
<dbReference type="RefSeq" id="WP_281807808.1">
    <property type="nucleotide sequence ID" value="NZ_BSDO01000003.1"/>
</dbReference>
<evidence type="ECO:0000256" key="3">
    <source>
        <dbReference type="ARBA" id="ARBA00022630"/>
    </source>
</evidence>
<protein>
    <submittedName>
        <fullName evidence="10">Acyl-CoA dehydrogenase</fullName>
    </submittedName>
</protein>
<dbReference type="Gene3D" id="2.40.110.10">
    <property type="entry name" value="Butyryl-CoA Dehydrogenase, subunit A, domain 2"/>
    <property type="match status" value="1"/>
</dbReference>
<dbReference type="Pfam" id="PF00441">
    <property type="entry name" value="Acyl-CoA_dh_1"/>
    <property type="match status" value="1"/>
</dbReference>
<keyword evidence="3 6" id="KW-0285">Flavoprotein</keyword>
<dbReference type="InterPro" id="IPR036250">
    <property type="entry name" value="AcylCo_DH-like_C"/>
</dbReference>
<reference evidence="10" key="1">
    <citation type="submission" date="2022-12" db="EMBL/GenBank/DDBJ databases">
        <title>Reference genome sequencing for broad-spectrum identification of bacterial and archaeal isolates by mass spectrometry.</title>
        <authorList>
            <person name="Sekiguchi Y."/>
            <person name="Tourlousse D.M."/>
        </authorList>
    </citation>
    <scope>NUCLEOTIDE SEQUENCE</scope>
    <source>
        <strain evidence="10">301</strain>
    </source>
</reference>
<dbReference type="GO" id="GO:0016627">
    <property type="term" value="F:oxidoreductase activity, acting on the CH-CH group of donors"/>
    <property type="evidence" value="ECO:0007669"/>
    <property type="project" value="InterPro"/>
</dbReference>
<accession>A0A9W6CLG6</accession>
<dbReference type="SUPFAM" id="SSF56645">
    <property type="entry name" value="Acyl-CoA dehydrogenase NM domain-like"/>
    <property type="match status" value="1"/>
</dbReference>
<feature type="domain" description="Acyl-CoA oxidase/dehydrogenase middle" evidence="8">
    <location>
        <begin position="122"/>
        <end position="216"/>
    </location>
</feature>
<proteinExistence type="inferred from homology"/>
<evidence type="ECO:0000259" key="8">
    <source>
        <dbReference type="Pfam" id="PF02770"/>
    </source>
</evidence>
<dbReference type="InterPro" id="IPR052161">
    <property type="entry name" value="Mycobact_Acyl-CoA_DH"/>
</dbReference>
<dbReference type="Pfam" id="PF02770">
    <property type="entry name" value="Acyl-CoA_dh_M"/>
    <property type="match status" value="1"/>
</dbReference>
<evidence type="ECO:0000313" key="10">
    <source>
        <dbReference type="EMBL" id="GLI22909.1"/>
    </source>
</evidence>
<comment type="cofactor">
    <cofactor evidence="1 6">
        <name>FAD</name>
        <dbReference type="ChEBI" id="CHEBI:57692"/>
    </cofactor>
</comment>
<name>A0A9W6CLG6_XANFL</name>
<dbReference type="GeneID" id="95763365"/>
<feature type="domain" description="Acyl-CoA dehydrogenase/oxidase C-terminal" evidence="7">
    <location>
        <begin position="229"/>
        <end position="376"/>
    </location>
</feature>
<dbReference type="InterPro" id="IPR037069">
    <property type="entry name" value="AcylCoA_DH/ox_N_sf"/>
</dbReference>
<feature type="domain" description="Acyl-CoA dehydrogenase/oxidase N-terminal" evidence="9">
    <location>
        <begin position="6"/>
        <end position="118"/>
    </location>
</feature>
<evidence type="ECO:0000259" key="9">
    <source>
        <dbReference type="Pfam" id="PF02771"/>
    </source>
</evidence>
<dbReference type="Proteomes" id="UP001245370">
    <property type="component" value="Unassembled WGS sequence"/>
</dbReference>
<dbReference type="PANTHER" id="PTHR43292">
    <property type="entry name" value="ACYL-COA DEHYDROGENASE"/>
    <property type="match status" value="1"/>
</dbReference>
<evidence type="ECO:0000313" key="12">
    <source>
        <dbReference type="Proteomes" id="UP001144397"/>
    </source>
</evidence>
<comment type="similarity">
    <text evidence="2 6">Belongs to the acyl-CoA dehydrogenase family.</text>
</comment>
<evidence type="ECO:0000256" key="2">
    <source>
        <dbReference type="ARBA" id="ARBA00009347"/>
    </source>
</evidence>
<keyword evidence="4 6" id="KW-0274">FAD</keyword>
<dbReference type="Gene3D" id="1.10.540.10">
    <property type="entry name" value="Acyl-CoA dehydrogenase/oxidase, N-terminal domain"/>
    <property type="match status" value="1"/>
</dbReference>
<dbReference type="Gene3D" id="1.20.140.10">
    <property type="entry name" value="Butyryl-CoA Dehydrogenase, subunit A, domain 3"/>
    <property type="match status" value="1"/>
</dbReference>
<evidence type="ECO:0000313" key="11">
    <source>
        <dbReference type="EMBL" id="MDR6334189.1"/>
    </source>
</evidence>